<keyword evidence="3" id="KW-1185">Reference proteome</keyword>
<dbReference type="RefSeq" id="WP_101495696.1">
    <property type="nucleotide sequence ID" value="NZ_LNJZ01000002.1"/>
</dbReference>
<evidence type="ECO:0000313" key="2">
    <source>
        <dbReference type="EMBL" id="TDQ37566.1"/>
    </source>
</evidence>
<feature type="region of interest" description="Disordered" evidence="1">
    <location>
        <begin position="1"/>
        <end position="32"/>
    </location>
</feature>
<feature type="compositionally biased region" description="Polar residues" evidence="1">
    <location>
        <begin position="14"/>
        <end position="29"/>
    </location>
</feature>
<dbReference type="EMBL" id="SNYK01000007">
    <property type="protein sequence ID" value="TDQ37566.1"/>
    <property type="molecule type" value="Genomic_DNA"/>
</dbReference>
<dbReference type="Proteomes" id="UP000294575">
    <property type="component" value="Unassembled WGS sequence"/>
</dbReference>
<proteinExistence type="predicted"/>
<accession>A0A4R6TWE3</accession>
<sequence>MTDKRKAAPVKEAANQNALREHANGTTGQPVKDNKITRVLALLVAGRSINRLEVLAHGDTVLNSTISTLRNSHGLTIADEWETHTGPNGSAPVKRYWIPEGEAMEQAHKLLNHWRAKAARKAVKGG</sequence>
<gene>
    <name evidence="2" type="ORF">DFQ45_10771</name>
</gene>
<dbReference type="AlphaFoldDB" id="A0A4R6TWE3"/>
<protein>
    <submittedName>
        <fullName evidence="2">Helix-turn-helix protein</fullName>
    </submittedName>
</protein>
<reference evidence="2 3" key="1">
    <citation type="submission" date="2019-03" db="EMBL/GenBank/DDBJ databases">
        <title>Genomic Encyclopedia of Type Strains, Phase IV (KMG-IV): sequencing the most valuable type-strain genomes for metagenomic binning, comparative biology and taxonomic classification.</title>
        <authorList>
            <person name="Goeker M."/>
        </authorList>
    </citation>
    <scope>NUCLEOTIDE SEQUENCE [LARGE SCALE GENOMIC DNA]</scope>
    <source>
        <strain evidence="2 3">DSM 28679</strain>
    </source>
</reference>
<evidence type="ECO:0000256" key="1">
    <source>
        <dbReference type="SAM" id="MobiDB-lite"/>
    </source>
</evidence>
<name>A0A4R6TWE3_9GAMM</name>
<evidence type="ECO:0000313" key="3">
    <source>
        <dbReference type="Proteomes" id="UP000294575"/>
    </source>
</evidence>
<organism evidence="2 3">
    <name type="scientific">Thiopseudomonas denitrificans</name>
    <dbReference type="NCBI Taxonomy" id="1501432"/>
    <lineage>
        <taxon>Bacteria</taxon>
        <taxon>Pseudomonadati</taxon>
        <taxon>Pseudomonadota</taxon>
        <taxon>Gammaproteobacteria</taxon>
        <taxon>Pseudomonadales</taxon>
        <taxon>Pseudomonadaceae</taxon>
        <taxon>Thiopseudomonas</taxon>
    </lineage>
</organism>
<comment type="caution">
    <text evidence="2">The sequence shown here is derived from an EMBL/GenBank/DDBJ whole genome shotgun (WGS) entry which is preliminary data.</text>
</comment>